<reference evidence="14 15" key="1">
    <citation type="journal article" date="2021" name="Environ. Microbiol.">
        <title>Gene family expansions and transcriptome signatures uncover fungal adaptations to wood decay.</title>
        <authorList>
            <person name="Hage H."/>
            <person name="Miyauchi S."/>
            <person name="Viragh M."/>
            <person name="Drula E."/>
            <person name="Min B."/>
            <person name="Chaduli D."/>
            <person name="Navarro D."/>
            <person name="Favel A."/>
            <person name="Norest M."/>
            <person name="Lesage-Meessen L."/>
            <person name="Balint B."/>
            <person name="Merenyi Z."/>
            <person name="de Eugenio L."/>
            <person name="Morin E."/>
            <person name="Martinez A.T."/>
            <person name="Baldrian P."/>
            <person name="Stursova M."/>
            <person name="Martinez M.J."/>
            <person name="Novotny C."/>
            <person name="Magnuson J.K."/>
            <person name="Spatafora J.W."/>
            <person name="Maurice S."/>
            <person name="Pangilinan J."/>
            <person name="Andreopoulos W."/>
            <person name="LaButti K."/>
            <person name="Hundley H."/>
            <person name="Na H."/>
            <person name="Kuo A."/>
            <person name="Barry K."/>
            <person name="Lipzen A."/>
            <person name="Henrissat B."/>
            <person name="Riley R."/>
            <person name="Ahrendt S."/>
            <person name="Nagy L.G."/>
            <person name="Grigoriev I.V."/>
            <person name="Martin F."/>
            <person name="Rosso M.N."/>
        </authorList>
    </citation>
    <scope>NUCLEOTIDE SEQUENCE [LARGE SCALE GENOMIC DNA]</scope>
    <source>
        <strain evidence="14 15">CIRM-BRFM 1785</strain>
    </source>
</reference>
<evidence type="ECO:0000256" key="8">
    <source>
        <dbReference type="ARBA" id="ARBA00022989"/>
    </source>
</evidence>
<evidence type="ECO:0000256" key="7">
    <source>
        <dbReference type="ARBA" id="ARBA00022723"/>
    </source>
</evidence>
<keyword evidence="9" id="KW-0560">Oxidoreductase</keyword>
<evidence type="ECO:0000256" key="9">
    <source>
        <dbReference type="ARBA" id="ARBA00023002"/>
    </source>
</evidence>
<keyword evidence="11" id="KW-0503">Monooxygenase</keyword>
<dbReference type="Proteomes" id="UP000814176">
    <property type="component" value="Unassembled WGS sequence"/>
</dbReference>
<evidence type="ECO:0000256" key="1">
    <source>
        <dbReference type="ARBA" id="ARBA00001971"/>
    </source>
</evidence>
<comment type="caution">
    <text evidence="14">The sequence shown here is derived from an EMBL/GenBank/DDBJ whole genome shotgun (WGS) entry which is preliminary data.</text>
</comment>
<dbReference type="PRINTS" id="PR00385">
    <property type="entry name" value="P450"/>
</dbReference>
<dbReference type="EMBL" id="JADCUA010000025">
    <property type="protein sequence ID" value="KAH9831548.1"/>
    <property type="molecule type" value="Genomic_DNA"/>
</dbReference>
<evidence type="ECO:0000256" key="6">
    <source>
        <dbReference type="ARBA" id="ARBA00022692"/>
    </source>
</evidence>
<dbReference type="CDD" id="cd11065">
    <property type="entry name" value="CYP64-like"/>
    <property type="match status" value="1"/>
</dbReference>
<evidence type="ECO:0000313" key="15">
    <source>
        <dbReference type="Proteomes" id="UP000814176"/>
    </source>
</evidence>
<dbReference type="PRINTS" id="PR00463">
    <property type="entry name" value="EP450I"/>
</dbReference>
<keyword evidence="6" id="KW-0812">Transmembrane</keyword>
<dbReference type="InterPro" id="IPR036396">
    <property type="entry name" value="Cyt_P450_sf"/>
</dbReference>
<comment type="similarity">
    <text evidence="4">Belongs to the cytochrome P450 family.</text>
</comment>
<evidence type="ECO:0000256" key="4">
    <source>
        <dbReference type="ARBA" id="ARBA00010617"/>
    </source>
</evidence>
<evidence type="ECO:0000256" key="3">
    <source>
        <dbReference type="ARBA" id="ARBA00005179"/>
    </source>
</evidence>
<dbReference type="InterPro" id="IPR002401">
    <property type="entry name" value="Cyt_P450_E_grp-I"/>
</dbReference>
<keyword evidence="12" id="KW-0472">Membrane</keyword>
<comment type="subcellular location">
    <subcellularLocation>
        <location evidence="2">Membrane</location>
    </subcellularLocation>
</comment>
<keyword evidence="7" id="KW-0479">Metal-binding</keyword>
<evidence type="ECO:0000313" key="14">
    <source>
        <dbReference type="EMBL" id="KAH9831548.1"/>
    </source>
</evidence>
<dbReference type="RefSeq" id="XP_047774662.1">
    <property type="nucleotide sequence ID" value="XM_047917585.1"/>
</dbReference>
<gene>
    <name evidence="14" type="ORF">C8Q71DRAFT_290943</name>
</gene>
<evidence type="ECO:0000256" key="5">
    <source>
        <dbReference type="ARBA" id="ARBA00022617"/>
    </source>
</evidence>
<keyword evidence="15" id="KW-1185">Reference proteome</keyword>
<comment type="cofactor">
    <cofactor evidence="1">
        <name>heme</name>
        <dbReference type="ChEBI" id="CHEBI:30413"/>
    </cofactor>
</comment>
<keyword evidence="13" id="KW-0732">Signal</keyword>
<dbReference type="Pfam" id="PF00067">
    <property type="entry name" value="p450"/>
    <property type="match status" value="1"/>
</dbReference>
<dbReference type="SUPFAM" id="SSF48264">
    <property type="entry name" value="Cytochrome P450"/>
    <property type="match status" value="1"/>
</dbReference>
<evidence type="ECO:0000256" key="13">
    <source>
        <dbReference type="SAM" id="SignalP"/>
    </source>
</evidence>
<evidence type="ECO:0000256" key="10">
    <source>
        <dbReference type="ARBA" id="ARBA00023004"/>
    </source>
</evidence>
<protein>
    <submittedName>
        <fullName evidence="14">Cytochrome P450</fullName>
    </submittedName>
</protein>
<dbReference type="Gene3D" id="1.10.630.10">
    <property type="entry name" value="Cytochrome P450"/>
    <property type="match status" value="1"/>
</dbReference>
<comment type="pathway">
    <text evidence="3">Secondary metabolite biosynthesis.</text>
</comment>
<keyword evidence="8" id="KW-1133">Transmembrane helix</keyword>
<keyword evidence="5" id="KW-0349">Heme</keyword>
<accession>A0ABQ8K3X7</accession>
<feature type="signal peptide" evidence="13">
    <location>
        <begin position="1"/>
        <end position="23"/>
    </location>
</feature>
<keyword evidence="10" id="KW-0408">Iron</keyword>
<dbReference type="InterPro" id="IPR050364">
    <property type="entry name" value="Cytochrome_P450_fung"/>
</dbReference>
<dbReference type="InterPro" id="IPR001128">
    <property type="entry name" value="Cyt_P450"/>
</dbReference>
<evidence type="ECO:0000256" key="12">
    <source>
        <dbReference type="ARBA" id="ARBA00023136"/>
    </source>
</evidence>
<organism evidence="14 15">
    <name type="scientific">Rhodofomes roseus</name>
    <dbReference type="NCBI Taxonomy" id="34475"/>
    <lineage>
        <taxon>Eukaryota</taxon>
        <taxon>Fungi</taxon>
        <taxon>Dikarya</taxon>
        <taxon>Basidiomycota</taxon>
        <taxon>Agaricomycotina</taxon>
        <taxon>Agaricomycetes</taxon>
        <taxon>Polyporales</taxon>
        <taxon>Rhodofomes</taxon>
    </lineage>
</organism>
<dbReference type="GeneID" id="71998317"/>
<proteinExistence type="inferred from homology"/>
<name>A0ABQ8K3X7_9APHY</name>
<feature type="chain" id="PRO_5045555305" evidence="13">
    <location>
        <begin position="24"/>
        <end position="565"/>
    </location>
</feature>
<sequence>MIVPLLTVLSLSFIFLLFRRLKEDSSRRRILPPGPSGIPILGNLLQLPALRPHPKLCEWASQYGEILYVKLGGQDVIVLNTAEAADELLSRRSHNYSSRAMPHVAHDLLRDGLGITFMGYGTSWRALRKALQVALGPGPSKNLRPMQEYESRVMLYDLMRHGDNSVVRDCGINAHGEVTDSHWYAPVRRYATSVTLFAIYGKRTNRFQNNPNLHLIYDVVDNFSRMSQPGNYLADVFPFLRHFPDILAPWRVKARKFHLREKGLWEGLVEECKTVMQDGEDRGGFVNSYLRARAKAGQENAPGRGLTEGDWMQDKFLAFAAGSVLEAGSDTTAMTIATFVLYMLNHPQVLQKAREEIDAVVGTERMPDWDDEERLPYFVACIKETMRHRPLVPLGIPHATMEDDFYKGYHIPKGCMVIGNIWAMHRDSERFYNPTAFIPERFYEEGKPTRWGTGPISQERDHYSFGWGRRFCQGSHIAEASLFITLSRLLWGLDFSAPLDPKTQRPILPDIANEEATWSEGFVSIPNPYKVRFAPRSAKHAELICDEFEAVQAEWRRMRLDVDER</sequence>
<dbReference type="PANTHER" id="PTHR46300:SF2">
    <property type="entry name" value="CYTOCHROME P450 MONOOXYGENASE ALNH-RELATED"/>
    <property type="match status" value="1"/>
</dbReference>
<evidence type="ECO:0000256" key="11">
    <source>
        <dbReference type="ARBA" id="ARBA00023033"/>
    </source>
</evidence>
<evidence type="ECO:0000256" key="2">
    <source>
        <dbReference type="ARBA" id="ARBA00004370"/>
    </source>
</evidence>
<dbReference type="PANTHER" id="PTHR46300">
    <property type="entry name" value="P450, PUTATIVE (EUROFUNG)-RELATED-RELATED"/>
    <property type="match status" value="1"/>
</dbReference>